<dbReference type="Proteomes" id="UP001148629">
    <property type="component" value="Unassembled WGS sequence"/>
</dbReference>
<proteinExistence type="predicted"/>
<evidence type="ECO:0000313" key="2">
    <source>
        <dbReference type="Proteomes" id="UP001148629"/>
    </source>
</evidence>
<name>A0ACC1SL28_9HYPO</name>
<keyword evidence="2" id="KW-1185">Reference proteome</keyword>
<protein>
    <submittedName>
        <fullName evidence="1">Uncharacterized protein</fullName>
    </submittedName>
</protein>
<dbReference type="EMBL" id="JANRMS010000318">
    <property type="protein sequence ID" value="KAJ3542042.1"/>
    <property type="molecule type" value="Genomic_DNA"/>
</dbReference>
<accession>A0ACC1SL28</accession>
<gene>
    <name evidence="1" type="ORF">NM208_g4315</name>
</gene>
<comment type="caution">
    <text evidence="1">The sequence shown here is derived from an EMBL/GenBank/DDBJ whole genome shotgun (WGS) entry which is preliminary data.</text>
</comment>
<reference evidence="1" key="1">
    <citation type="submission" date="2022-08" db="EMBL/GenBank/DDBJ databases">
        <title>Genome Sequence of Fusarium decemcellulare.</title>
        <authorList>
            <person name="Buettner E."/>
        </authorList>
    </citation>
    <scope>NUCLEOTIDE SEQUENCE</scope>
    <source>
        <strain evidence="1">Babe19</strain>
    </source>
</reference>
<evidence type="ECO:0000313" key="1">
    <source>
        <dbReference type="EMBL" id="KAJ3542042.1"/>
    </source>
</evidence>
<sequence length="105" mass="11595">MSDSSSTVKVAAIQAEPAWNDLQGGVNKSISLIQEAASNGANVIGFPEVFIPGYPWSIWANSPTDNAQHMNEYFENSLQRESPEMDRIREAVREAGVFVVLGYKY</sequence>
<organism evidence="1 2">
    <name type="scientific">Fusarium decemcellulare</name>
    <dbReference type="NCBI Taxonomy" id="57161"/>
    <lineage>
        <taxon>Eukaryota</taxon>
        <taxon>Fungi</taxon>
        <taxon>Dikarya</taxon>
        <taxon>Ascomycota</taxon>
        <taxon>Pezizomycotina</taxon>
        <taxon>Sordariomycetes</taxon>
        <taxon>Hypocreomycetidae</taxon>
        <taxon>Hypocreales</taxon>
        <taxon>Nectriaceae</taxon>
        <taxon>Fusarium</taxon>
        <taxon>Fusarium decemcellulare species complex</taxon>
    </lineage>
</organism>